<gene>
    <name evidence="1" type="ORF">FYJ29_08315</name>
</gene>
<organism evidence="1 2">
    <name type="scientific">Sodaliphilus pleomorphus</name>
    <dbReference type="NCBI Taxonomy" id="2606626"/>
    <lineage>
        <taxon>Bacteria</taxon>
        <taxon>Pseudomonadati</taxon>
        <taxon>Bacteroidota</taxon>
        <taxon>Bacteroidia</taxon>
        <taxon>Bacteroidales</taxon>
        <taxon>Muribaculaceae</taxon>
        <taxon>Sodaliphilus</taxon>
    </lineage>
</organism>
<dbReference type="RefSeq" id="WP_154326433.1">
    <property type="nucleotide sequence ID" value="NZ_CP045696.1"/>
</dbReference>
<dbReference type="AlphaFoldDB" id="A0A6L5XDJ8"/>
<sequence length="80" mass="9333">MAKKKRHKSTLARATQVKRLTALHYEAGNQAKCYKAVWRVWIYPEFGICYRTYLDLLGIDPEAEEPRRTQAEPSLFDGMD</sequence>
<proteinExistence type="predicted"/>
<dbReference type="Proteomes" id="UP000483362">
    <property type="component" value="Unassembled WGS sequence"/>
</dbReference>
<evidence type="ECO:0000313" key="1">
    <source>
        <dbReference type="EMBL" id="MSS17757.1"/>
    </source>
</evidence>
<reference evidence="1 2" key="1">
    <citation type="submission" date="2019-08" db="EMBL/GenBank/DDBJ databases">
        <title>In-depth cultivation of the pig gut microbiome towards novel bacterial diversity and tailored functional studies.</title>
        <authorList>
            <person name="Wylensek D."/>
            <person name="Hitch T.C.A."/>
            <person name="Clavel T."/>
        </authorList>
    </citation>
    <scope>NUCLEOTIDE SEQUENCE [LARGE SCALE GENOMIC DNA]</scope>
    <source>
        <strain evidence="1 2">Oil-RF-744-WCA-WT-10</strain>
    </source>
</reference>
<accession>A0A6L5XDJ8</accession>
<comment type="caution">
    <text evidence="1">The sequence shown here is derived from an EMBL/GenBank/DDBJ whole genome shotgun (WGS) entry which is preliminary data.</text>
</comment>
<name>A0A6L5XDJ8_9BACT</name>
<protein>
    <submittedName>
        <fullName evidence="1">Uncharacterized protein</fullName>
    </submittedName>
</protein>
<dbReference type="EMBL" id="VULT01000012">
    <property type="protein sequence ID" value="MSS17757.1"/>
    <property type="molecule type" value="Genomic_DNA"/>
</dbReference>
<evidence type="ECO:0000313" key="2">
    <source>
        <dbReference type="Proteomes" id="UP000483362"/>
    </source>
</evidence>
<keyword evidence="2" id="KW-1185">Reference proteome</keyword>